<dbReference type="InterPro" id="IPR025124">
    <property type="entry name" value="Gag1-like_clamp"/>
</dbReference>
<feature type="region of interest" description="Disordered" evidence="1">
    <location>
        <begin position="1"/>
        <end position="64"/>
    </location>
</feature>
<dbReference type="PANTHER" id="PTHR33373">
    <property type="entry name" value="OS07G0479600 PROTEIN"/>
    <property type="match status" value="1"/>
</dbReference>
<reference evidence="3" key="4">
    <citation type="submission" date="2019-03" db="UniProtKB">
        <authorList>
            <consortium name="EnsemblPlants"/>
        </authorList>
    </citation>
    <scope>IDENTIFICATION</scope>
</reference>
<evidence type="ECO:0000313" key="4">
    <source>
        <dbReference type="Proteomes" id="UP000015105"/>
    </source>
</evidence>
<protein>
    <recommendedName>
        <fullName evidence="2">Gag1-like clamp domain-containing protein</fullName>
    </recommendedName>
</protein>
<dbReference type="EnsemblPlants" id="AET3Gv20284300.3">
    <property type="protein sequence ID" value="AET3Gv20284300.3"/>
    <property type="gene ID" value="AET3Gv20284300"/>
</dbReference>
<sequence length="243" mass="26906">QGPPPPRSLLSQSARPAAPIPHKSPRSVARWNPIRFRSHSHSNSSRSGAAGRHGGGTWRRIGGEGRRLGRRAGARLGLALHPAAALLRLHLHLLRSRGCFGCCEKAAKHVGDLSKSLIAHAQNPTVAEEFWSTTTIEVDPADLRAPYNTSSWDLDLHGVGSSHNLGESANHGFSLWQQTRDEWTENTRLRQEPVVKQIQEPVLSWNAAYESLLGSNKPFPQPIPLHEMVDFLVDIWEQEGLYD</sequence>
<name>A0A453EBK3_AEGTS</name>
<dbReference type="Pfam" id="PF13259">
    <property type="entry name" value="clamp_Gag1-like"/>
    <property type="match status" value="1"/>
</dbReference>
<keyword evidence="4" id="KW-1185">Reference proteome</keyword>
<dbReference type="PANTHER" id="PTHR33373:SF18">
    <property type="entry name" value="OS01G0172300 PROTEIN"/>
    <property type="match status" value="1"/>
</dbReference>
<feature type="domain" description="Gag1-like clamp" evidence="2">
    <location>
        <begin position="164"/>
        <end position="243"/>
    </location>
</feature>
<dbReference type="STRING" id="200361.A0A453EBK3"/>
<organism evidence="3 4">
    <name type="scientific">Aegilops tauschii subsp. strangulata</name>
    <name type="common">Goatgrass</name>
    <dbReference type="NCBI Taxonomy" id="200361"/>
    <lineage>
        <taxon>Eukaryota</taxon>
        <taxon>Viridiplantae</taxon>
        <taxon>Streptophyta</taxon>
        <taxon>Embryophyta</taxon>
        <taxon>Tracheophyta</taxon>
        <taxon>Spermatophyta</taxon>
        <taxon>Magnoliopsida</taxon>
        <taxon>Liliopsida</taxon>
        <taxon>Poales</taxon>
        <taxon>Poaceae</taxon>
        <taxon>BOP clade</taxon>
        <taxon>Pooideae</taxon>
        <taxon>Triticodae</taxon>
        <taxon>Triticeae</taxon>
        <taxon>Triticinae</taxon>
        <taxon>Aegilops</taxon>
    </lineage>
</organism>
<accession>A0A453EBK3</accession>
<evidence type="ECO:0000313" key="3">
    <source>
        <dbReference type="EnsemblPlants" id="AET3Gv20284300.3"/>
    </source>
</evidence>
<dbReference type="AlphaFoldDB" id="A0A453EBK3"/>
<evidence type="ECO:0000259" key="2">
    <source>
        <dbReference type="Pfam" id="PF13259"/>
    </source>
</evidence>
<dbReference type="Gramene" id="AET3Gv20284300.3">
    <property type="protein sequence ID" value="AET3Gv20284300.3"/>
    <property type="gene ID" value="AET3Gv20284300"/>
</dbReference>
<reference evidence="4" key="1">
    <citation type="journal article" date="2014" name="Science">
        <title>Ancient hybridizations among the ancestral genomes of bread wheat.</title>
        <authorList>
            <consortium name="International Wheat Genome Sequencing Consortium,"/>
            <person name="Marcussen T."/>
            <person name="Sandve S.R."/>
            <person name="Heier L."/>
            <person name="Spannagl M."/>
            <person name="Pfeifer M."/>
            <person name="Jakobsen K.S."/>
            <person name="Wulff B.B."/>
            <person name="Steuernagel B."/>
            <person name="Mayer K.F."/>
            <person name="Olsen O.A."/>
        </authorList>
    </citation>
    <scope>NUCLEOTIDE SEQUENCE [LARGE SCALE GENOMIC DNA]</scope>
    <source>
        <strain evidence="4">cv. AL8/78</strain>
    </source>
</reference>
<reference evidence="3" key="5">
    <citation type="journal article" date="2021" name="G3 (Bethesda)">
        <title>Aegilops tauschii genome assembly Aet v5.0 features greater sequence contiguity and improved annotation.</title>
        <authorList>
            <person name="Wang L."/>
            <person name="Zhu T."/>
            <person name="Rodriguez J.C."/>
            <person name="Deal K.R."/>
            <person name="Dubcovsky J."/>
            <person name="McGuire P.E."/>
            <person name="Lux T."/>
            <person name="Spannagl M."/>
            <person name="Mayer K.F.X."/>
            <person name="Baldrich P."/>
            <person name="Meyers B.C."/>
            <person name="Huo N."/>
            <person name="Gu Y.Q."/>
            <person name="Zhou H."/>
            <person name="Devos K.M."/>
            <person name="Bennetzen J.L."/>
            <person name="Unver T."/>
            <person name="Budak H."/>
            <person name="Gulick P.J."/>
            <person name="Galiba G."/>
            <person name="Kalapos B."/>
            <person name="Nelson D.R."/>
            <person name="Li P."/>
            <person name="You F.M."/>
            <person name="Luo M.C."/>
            <person name="Dvorak J."/>
        </authorList>
    </citation>
    <scope>NUCLEOTIDE SEQUENCE [LARGE SCALE GENOMIC DNA]</scope>
    <source>
        <strain evidence="3">cv. AL8/78</strain>
    </source>
</reference>
<reference evidence="4" key="2">
    <citation type="journal article" date="2017" name="Nat. Plants">
        <title>The Aegilops tauschii genome reveals multiple impacts of transposons.</title>
        <authorList>
            <person name="Zhao G."/>
            <person name="Zou C."/>
            <person name="Li K."/>
            <person name="Wang K."/>
            <person name="Li T."/>
            <person name="Gao L."/>
            <person name="Zhang X."/>
            <person name="Wang H."/>
            <person name="Yang Z."/>
            <person name="Liu X."/>
            <person name="Jiang W."/>
            <person name="Mao L."/>
            <person name="Kong X."/>
            <person name="Jiao Y."/>
            <person name="Jia J."/>
        </authorList>
    </citation>
    <scope>NUCLEOTIDE SEQUENCE [LARGE SCALE GENOMIC DNA]</scope>
    <source>
        <strain evidence="4">cv. AL8/78</strain>
    </source>
</reference>
<evidence type="ECO:0000256" key="1">
    <source>
        <dbReference type="SAM" id="MobiDB-lite"/>
    </source>
</evidence>
<proteinExistence type="predicted"/>
<dbReference type="Proteomes" id="UP000015105">
    <property type="component" value="Chromosome 3D"/>
</dbReference>
<reference evidence="3" key="3">
    <citation type="journal article" date="2017" name="Nature">
        <title>Genome sequence of the progenitor of the wheat D genome Aegilops tauschii.</title>
        <authorList>
            <person name="Luo M.C."/>
            <person name="Gu Y.Q."/>
            <person name="Puiu D."/>
            <person name="Wang H."/>
            <person name="Twardziok S.O."/>
            <person name="Deal K.R."/>
            <person name="Huo N."/>
            <person name="Zhu T."/>
            <person name="Wang L."/>
            <person name="Wang Y."/>
            <person name="McGuire P.E."/>
            <person name="Liu S."/>
            <person name="Long H."/>
            <person name="Ramasamy R.K."/>
            <person name="Rodriguez J.C."/>
            <person name="Van S.L."/>
            <person name="Yuan L."/>
            <person name="Wang Z."/>
            <person name="Xia Z."/>
            <person name="Xiao L."/>
            <person name="Anderson O.D."/>
            <person name="Ouyang S."/>
            <person name="Liang Y."/>
            <person name="Zimin A.V."/>
            <person name="Pertea G."/>
            <person name="Qi P."/>
            <person name="Bennetzen J.L."/>
            <person name="Dai X."/>
            <person name="Dawson M.W."/>
            <person name="Muller H.G."/>
            <person name="Kugler K."/>
            <person name="Rivarola-Duarte L."/>
            <person name="Spannagl M."/>
            <person name="Mayer K.F.X."/>
            <person name="Lu F.H."/>
            <person name="Bevan M.W."/>
            <person name="Leroy P."/>
            <person name="Li P."/>
            <person name="You F.M."/>
            <person name="Sun Q."/>
            <person name="Liu Z."/>
            <person name="Lyons E."/>
            <person name="Wicker T."/>
            <person name="Salzberg S.L."/>
            <person name="Devos K.M."/>
            <person name="Dvorak J."/>
        </authorList>
    </citation>
    <scope>NUCLEOTIDE SEQUENCE [LARGE SCALE GENOMIC DNA]</scope>
    <source>
        <strain evidence="3">cv. AL8/78</strain>
    </source>
</reference>
<feature type="compositionally biased region" description="Low complexity" evidence="1">
    <location>
        <begin position="41"/>
        <end position="50"/>
    </location>
</feature>